<accession>A0A168P8V9</accession>
<dbReference type="SUPFAM" id="SSF64268">
    <property type="entry name" value="PX domain"/>
    <property type="match status" value="1"/>
</dbReference>
<feature type="region of interest" description="Disordered" evidence="9">
    <location>
        <begin position="352"/>
        <end position="406"/>
    </location>
</feature>
<keyword evidence="4" id="KW-0967">Endosome</keyword>
<dbReference type="SUPFAM" id="SSF103657">
    <property type="entry name" value="BAR/IMD domain-like"/>
    <property type="match status" value="1"/>
</dbReference>
<dbReference type="STRING" id="4829.A0A168P8V9"/>
<dbReference type="InterPro" id="IPR044106">
    <property type="entry name" value="PX_Snx41/Atg20"/>
</dbReference>
<keyword evidence="7" id="KW-0446">Lipid-binding</keyword>
<dbReference type="InterPro" id="IPR051079">
    <property type="entry name" value="Sorting_Nexin_Autophagy"/>
</dbReference>
<dbReference type="GO" id="GO:0006914">
    <property type="term" value="P:autophagy"/>
    <property type="evidence" value="ECO:0007669"/>
    <property type="project" value="UniProtKB-KW"/>
</dbReference>
<evidence type="ECO:0000256" key="8">
    <source>
        <dbReference type="ARBA" id="ARBA00023136"/>
    </source>
</evidence>
<dbReference type="AlphaFoldDB" id="A0A168P8V9"/>
<evidence type="ECO:0000256" key="6">
    <source>
        <dbReference type="ARBA" id="ARBA00023006"/>
    </source>
</evidence>
<dbReference type="CDD" id="cd06867">
    <property type="entry name" value="PX_SNX41_42"/>
    <property type="match status" value="1"/>
</dbReference>
<dbReference type="GO" id="GO:0005829">
    <property type="term" value="C:cytosol"/>
    <property type="evidence" value="ECO:0007669"/>
    <property type="project" value="GOC"/>
</dbReference>
<reference evidence="11" key="1">
    <citation type="submission" date="2016-04" db="EMBL/GenBank/DDBJ databases">
        <authorList>
            <person name="Evans L.H."/>
            <person name="Alamgir A."/>
            <person name="Owens N."/>
            <person name="Weber N.D."/>
            <person name="Virtaneva K."/>
            <person name="Barbian K."/>
            <person name="Babar A."/>
            <person name="Rosenke K."/>
        </authorList>
    </citation>
    <scope>NUCLEOTIDE SEQUENCE [LARGE SCALE GENOMIC DNA]</scope>
    <source>
        <strain evidence="11">CBS 101.48</strain>
    </source>
</reference>
<evidence type="ECO:0000313" key="11">
    <source>
        <dbReference type="EMBL" id="SAM01967.1"/>
    </source>
</evidence>
<feature type="compositionally biased region" description="Polar residues" evidence="9">
    <location>
        <begin position="363"/>
        <end position="373"/>
    </location>
</feature>
<dbReference type="GO" id="GO:0035091">
    <property type="term" value="F:phosphatidylinositol binding"/>
    <property type="evidence" value="ECO:0007669"/>
    <property type="project" value="InterPro"/>
</dbReference>
<evidence type="ECO:0000256" key="1">
    <source>
        <dbReference type="ARBA" id="ARBA00004481"/>
    </source>
</evidence>
<keyword evidence="12" id="KW-1185">Reference proteome</keyword>
<dbReference type="EMBL" id="LT553633">
    <property type="protein sequence ID" value="SAM01967.1"/>
    <property type="molecule type" value="Genomic_DNA"/>
</dbReference>
<dbReference type="InParanoid" id="A0A168P8V9"/>
<keyword evidence="8" id="KW-0472">Membrane</keyword>
<keyword evidence="6" id="KW-0072">Autophagy</keyword>
<evidence type="ECO:0000259" key="10">
    <source>
        <dbReference type="PROSITE" id="PS50195"/>
    </source>
</evidence>
<dbReference type="InterPro" id="IPR027267">
    <property type="entry name" value="AH/BAR_dom_sf"/>
</dbReference>
<dbReference type="InterPro" id="IPR036871">
    <property type="entry name" value="PX_dom_sf"/>
</dbReference>
<comment type="similarity">
    <text evidence="2">Belongs to the sorting nexin family.</text>
</comment>
<dbReference type="Proteomes" id="UP000078561">
    <property type="component" value="Unassembled WGS sequence"/>
</dbReference>
<proteinExistence type="inferred from homology"/>
<dbReference type="GO" id="GO:0042147">
    <property type="term" value="P:retrograde transport, endosome to Golgi"/>
    <property type="evidence" value="ECO:0007669"/>
    <property type="project" value="InterPro"/>
</dbReference>
<evidence type="ECO:0000313" key="12">
    <source>
        <dbReference type="Proteomes" id="UP000078561"/>
    </source>
</evidence>
<dbReference type="GO" id="GO:0015031">
    <property type="term" value="P:protein transport"/>
    <property type="evidence" value="ECO:0007669"/>
    <property type="project" value="UniProtKB-KW"/>
</dbReference>
<sequence length="518" mass="58488">MSLQNTPSSCNCAINRLLSTVDAFIFITGSQRQSDTSAGKSYVAYNIRFGNTETKHRYSEFESLCKSFAKLHPTVIVPPIPEKHSLVDYAALQTRVKDDLAMVEKRKRMLQTFLNRVAKHPVLGRDHVFHRFLESGVSWSDVLHSPPLSVLPRNPLQRTFSNQSNTGMTNPVLTSHLIPVPSSAYLLKHPDSKFEESEQFTYRVANYMNNHLEKSQRKVIRRLGELANDYAELGAVYNGFSLNEEGQVANAIEKIGQAVDASYSNTGEMVTMLEGDFAEPIQEYAQFAQTIKQVLKFRHMKHAQVELIEGSLQSKKENLEVLTEMEGESRRLEEAIAREHTIGQNAVDVDELNNGTIDADGNVLSNSQQNPSYDNPYAADRTYHPSPTPSSTLNRTPTTSSKRRSRYTWSGPMQMVNAVGHTLQGLIDVDPVATRRNHIGKTKDAIVVLEEALELTRDDLTGISKDVQADLDRFQNEKIQDLKEMLIAYAKAHIRYCQQNLESWQEVKNEINQIPDHL</sequence>
<dbReference type="OrthoDB" id="289314at2759"/>
<name>A0A168P8V9_ABSGL</name>
<dbReference type="PANTHER" id="PTHR46979">
    <property type="entry name" value="SORTING NEXIN-41"/>
    <property type="match status" value="1"/>
</dbReference>
<dbReference type="PANTHER" id="PTHR46979:SF2">
    <property type="entry name" value="SORTING NEXIN-41"/>
    <property type="match status" value="1"/>
</dbReference>
<evidence type="ECO:0000256" key="3">
    <source>
        <dbReference type="ARBA" id="ARBA00022448"/>
    </source>
</evidence>
<dbReference type="PROSITE" id="PS50195">
    <property type="entry name" value="PX"/>
    <property type="match status" value="1"/>
</dbReference>
<dbReference type="FunCoup" id="A0A168P8V9">
    <property type="interactions" value="60"/>
</dbReference>
<dbReference type="Gene3D" id="1.20.1270.60">
    <property type="entry name" value="Arfaptin homology (AH) domain/BAR domain"/>
    <property type="match status" value="2"/>
</dbReference>
<keyword evidence="5" id="KW-0653">Protein transport</keyword>
<dbReference type="Gene3D" id="3.30.1520.10">
    <property type="entry name" value="Phox-like domain"/>
    <property type="match status" value="1"/>
</dbReference>
<dbReference type="OMA" id="PPKNYIN"/>
<keyword evidence="3" id="KW-0813">Transport</keyword>
<protein>
    <recommendedName>
        <fullName evidence="10">PX domain-containing protein</fullName>
    </recommendedName>
</protein>
<dbReference type="InterPro" id="IPR001683">
    <property type="entry name" value="PX_dom"/>
</dbReference>
<evidence type="ECO:0000256" key="4">
    <source>
        <dbReference type="ARBA" id="ARBA00022753"/>
    </source>
</evidence>
<dbReference type="Pfam" id="PF00787">
    <property type="entry name" value="PX"/>
    <property type="match status" value="1"/>
</dbReference>
<feature type="domain" description="PX" evidence="10">
    <location>
        <begin position="1"/>
        <end position="139"/>
    </location>
</feature>
<comment type="subcellular location">
    <subcellularLocation>
        <location evidence="1">Endosome membrane</location>
        <topology evidence="1">Peripheral membrane protein</topology>
    </subcellularLocation>
</comment>
<dbReference type="GO" id="GO:0010008">
    <property type="term" value="C:endosome membrane"/>
    <property type="evidence" value="ECO:0007669"/>
    <property type="project" value="UniProtKB-SubCell"/>
</dbReference>
<gene>
    <name evidence="11" type="primary">ABSGL_07722.1 scaffold 9091</name>
</gene>
<evidence type="ECO:0000256" key="7">
    <source>
        <dbReference type="ARBA" id="ARBA00023121"/>
    </source>
</evidence>
<evidence type="ECO:0000256" key="5">
    <source>
        <dbReference type="ARBA" id="ARBA00022927"/>
    </source>
</evidence>
<dbReference type="SMART" id="SM00312">
    <property type="entry name" value="PX"/>
    <property type="match status" value="1"/>
</dbReference>
<evidence type="ECO:0000256" key="2">
    <source>
        <dbReference type="ARBA" id="ARBA00010883"/>
    </source>
</evidence>
<organism evidence="11">
    <name type="scientific">Absidia glauca</name>
    <name type="common">Pin mould</name>
    <dbReference type="NCBI Taxonomy" id="4829"/>
    <lineage>
        <taxon>Eukaryota</taxon>
        <taxon>Fungi</taxon>
        <taxon>Fungi incertae sedis</taxon>
        <taxon>Mucoromycota</taxon>
        <taxon>Mucoromycotina</taxon>
        <taxon>Mucoromycetes</taxon>
        <taxon>Mucorales</taxon>
        <taxon>Cunninghamellaceae</taxon>
        <taxon>Absidia</taxon>
    </lineage>
</organism>
<evidence type="ECO:0000256" key="9">
    <source>
        <dbReference type="SAM" id="MobiDB-lite"/>
    </source>
</evidence>